<dbReference type="EMBL" id="QWET01000012">
    <property type="protein sequence ID" value="RIH64264.1"/>
    <property type="molecule type" value="Genomic_DNA"/>
</dbReference>
<evidence type="ECO:0000313" key="1">
    <source>
        <dbReference type="EMBL" id="RIH64264.1"/>
    </source>
</evidence>
<dbReference type="AlphaFoldDB" id="A0A399CX70"/>
<comment type="caution">
    <text evidence="1">The sequence shown here is derived from an EMBL/GenBank/DDBJ whole genome shotgun (WGS) entry which is preliminary data.</text>
</comment>
<proteinExistence type="predicted"/>
<keyword evidence="3" id="KW-1185">Reference proteome</keyword>
<name>A0A399CX70_9BACT</name>
<evidence type="ECO:0000313" key="3">
    <source>
        <dbReference type="Proteomes" id="UP000266441"/>
    </source>
</evidence>
<evidence type="ECO:0000313" key="2">
    <source>
        <dbReference type="EMBL" id="RIH66543.1"/>
    </source>
</evidence>
<accession>A0A399CX70</accession>
<reference evidence="1 3" key="1">
    <citation type="journal article" date="2015" name="Int. J. Syst. Evol. Microbiol.">
        <title>Mariniphaga sediminis sp. nov., isolated from coastal sediment.</title>
        <authorList>
            <person name="Wang F.Q."/>
            <person name="Shen Q.Y."/>
            <person name="Chen G.J."/>
            <person name="Du Z.J."/>
        </authorList>
    </citation>
    <scope>NUCLEOTIDE SEQUENCE [LARGE SCALE GENOMIC DNA]</scope>
    <source>
        <strain evidence="1 3">SY21</strain>
    </source>
</reference>
<sequence length="60" mass="6917">MFQKGTFALHSGTHFLFSNLFSSRLKNTFSFLKKNRACIKPDYISQSILLSEKTMQNPIC</sequence>
<reference evidence="1" key="2">
    <citation type="submission" date="2018-08" db="EMBL/GenBank/DDBJ databases">
        <authorList>
            <person name="Ferrada E.E."/>
            <person name="Latorre B.A."/>
        </authorList>
    </citation>
    <scope>NUCLEOTIDE SEQUENCE</scope>
    <source>
        <strain evidence="1">SY21</strain>
    </source>
</reference>
<protein>
    <submittedName>
        <fullName evidence="1">Uncharacterized protein</fullName>
    </submittedName>
</protein>
<organism evidence="1 3">
    <name type="scientific">Mariniphaga sediminis</name>
    <dbReference type="NCBI Taxonomy" id="1628158"/>
    <lineage>
        <taxon>Bacteria</taxon>
        <taxon>Pseudomonadati</taxon>
        <taxon>Bacteroidota</taxon>
        <taxon>Bacteroidia</taxon>
        <taxon>Marinilabiliales</taxon>
        <taxon>Prolixibacteraceae</taxon>
        <taxon>Mariniphaga</taxon>
    </lineage>
</organism>
<dbReference type="Proteomes" id="UP000266441">
    <property type="component" value="Unassembled WGS sequence"/>
</dbReference>
<dbReference type="EMBL" id="QWET01000002">
    <property type="protein sequence ID" value="RIH66543.1"/>
    <property type="molecule type" value="Genomic_DNA"/>
</dbReference>
<gene>
    <name evidence="2" type="ORF">D1164_02760</name>
    <name evidence="1" type="ORF">D1164_15715</name>
</gene>